<keyword evidence="6" id="KW-1185">Reference proteome</keyword>
<proteinExistence type="inferred from homology"/>
<evidence type="ECO:0000256" key="1">
    <source>
        <dbReference type="ARBA" id="ARBA00010923"/>
    </source>
</evidence>
<dbReference type="PANTHER" id="PTHR30408:SF12">
    <property type="entry name" value="TYPE I RESTRICTION ENZYME MJAVIII SPECIFICITY SUBUNIT"/>
    <property type="match status" value="1"/>
</dbReference>
<dbReference type="RefSeq" id="WP_016455281.1">
    <property type="nucleotide sequence ID" value="NZ_KE150269.1"/>
</dbReference>
<dbReference type="PATRIC" id="fig|883161.3.peg.431"/>
<evidence type="ECO:0000313" key="5">
    <source>
        <dbReference type="EMBL" id="EPD33673.1"/>
    </source>
</evidence>
<gene>
    <name evidence="5" type="ORF">HMPREF9306_00428</name>
</gene>
<dbReference type="PANTHER" id="PTHR30408">
    <property type="entry name" value="TYPE-1 RESTRICTION ENZYME ECOKI SPECIFICITY PROTEIN"/>
    <property type="match status" value="1"/>
</dbReference>
<evidence type="ECO:0000313" key="6">
    <source>
        <dbReference type="Proteomes" id="UP000014417"/>
    </source>
</evidence>
<evidence type="ECO:0000256" key="2">
    <source>
        <dbReference type="ARBA" id="ARBA00022747"/>
    </source>
</evidence>
<dbReference type="AlphaFoldDB" id="S2W1M8"/>
<dbReference type="InterPro" id="IPR044946">
    <property type="entry name" value="Restrct_endonuc_typeI_TRD_sf"/>
</dbReference>
<dbReference type="Pfam" id="PF01420">
    <property type="entry name" value="Methylase_S"/>
    <property type="match status" value="1"/>
</dbReference>
<comment type="similarity">
    <text evidence="1">Belongs to the type-I restriction system S methylase family.</text>
</comment>
<protein>
    <recommendedName>
        <fullName evidence="4">Type I restriction modification DNA specificity domain-containing protein</fullName>
    </recommendedName>
</protein>
<dbReference type="Proteomes" id="UP000014417">
    <property type="component" value="Unassembled WGS sequence"/>
</dbReference>
<accession>S2W1M8</accession>
<name>S2W1M8_9ACTN</name>
<dbReference type="GO" id="GO:0003677">
    <property type="term" value="F:DNA binding"/>
    <property type="evidence" value="ECO:0007669"/>
    <property type="project" value="UniProtKB-KW"/>
</dbReference>
<dbReference type="SUPFAM" id="SSF116734">
    <property type="entry name" value="DNA methylase specificity domain"/>
    <property type="match status" value="2"/>
</dbReference>
<dbReference type="GO" id="GO:0009307">
    <property type="term" value="P:DNA restriction-modification system"/>
    <property type="evidence" value="ECO:0007669"/>
    <property type="project" value="UniProtKB-KW"/>
</dbReference>
<comment type="caution">
    <text evidence="5">The sequence shown here is derived from an EMBL/GenBank/DDBJ whole genome shotgun (WGS) entry which is preliminary data.</text>
</comment>
<dbReference type="EMBL" id="AGZR01000004">
    <property type="protein sequence ID" value="EPD33673.1"/>
    <property type="molecule type" value="Genomic_DNA"/>
</dbReference>
<evidence type="ECO:0000256" key="3">
    <source>
        <dbReference type="ARBA" id="ARBA00023125"/>
    </source>
</evidence>
<keyword evidence="3" id="KW-0238">DNA-binding</keyword>
<dbReference type="InterPro" id="IPR000055">
    <property type="entry name" value="Restrct_endonuc_typeI_TRD"/>
</dbReference>
<dbReference type="STRING" id="883161.HMPREF9306_00428"/>
<sequence length="435" mass="48761">MIPANESAHNAHIGLEDCSLPENWNIVPLRRKCFLNTGATPSRSRSDFWQGDINWFSSKDLKSKLLPDSEEKITHLAVDTTGLRLHPAGTLVACFRSGILRHTFPVAIGTEPFTVNQDLRAITLSQDCSSHFVLYYLMGMNNSILASCRKIGATVESIETKWFLDYPLVVPPLLDQQLTIDFLDEKTAEIDGLVGKLEREVELLERYRRELIAHTVTRGLDPDVPMRDSGIDWIGKIPSHWKTASISTITDENKIKNSDLSEKNLLSLSYGKIIRKDIDLAFGLLPASFDAYQVLENGYIVLRMTDLQNDKRSLRSAIAKEKGIITGAYIGLKTRSSISPDYLAWLLRFYDLAKVFYSLGGGVRQSANYKEIGKTAALVPPLEEQEQIANFLDKTSLEIDSTISNINKQIELLAKYRKQVINDTVTGRIRLGGEA</sequence>
<organism evidence="5 6">
    <name type="scientific">Propionimicrobium lymphophilum ACS-093-V-SCH5</name>
    <dbReference type="NCBI Taxonomy" id="883161"/>
    <lineage>
        <taxon>Bacteria</taxon>
        <taxon>Bacillati</taxon>
        <taxon>Actinomycetota</taxon>
        <taxon>Actinomycetes</taxon>
        <taxon>Propionibacteriales</taxon>
        <taxon>Propionibacteriaceae</taxon>
        <taxon>Propionimicrobium</taxon>
    </lineage>
</organism>
<dbReference type="Gene3D" id="3.90.220.20">
    <property type="entry name" value="DNA methylase specificity domains"/>
    <property type="match status" value="2"/>
</dbReference>
<reference evidence="5 6" key="1">
    <citation type="submission" date="2013-04" db="EMBL/GenBank/DDBJ databases">
        <title>The Genome Sequence of Propionimicrobium lymphophilum ACS-093-V-SCH5.</title>
        <authorList>
            <consortium name="The Broad Institute Genomics Platform"/>
            <person name="Earl A."/>
            <person name="Ward D."/>
            <person name="Feldgarden M."/>
            <person name="Gevers D."/>
            <person name="Saerens B."/>
            <person name="Vaneechoutte M."/>
            <person name="Walker B."/>
            <person name="Young S."/>
            <person name="Zeng Q."/>
            <person name="Gargeya S."/>
            <person name="Fitzgerald M."/>
            <person name="Haas B."/>
            <person name="Abouelleil A."/>
            <person name="Allen A.W."/>
            <person name="Alvarado L."/>
            <person name="Arachchi H.M."/>
            <person name="Berlin A.M."/>
            <person name="Chapman S.B."/>
            <person name="Gainer-Dewar J."/>
            <person name="Goldberg J."/>
            <person name="Griggs A."/>
            <person name="Gujja S."/>
            <person name="Hansen M."/>
            <person name="Howarth C."/>
            <person name="Imamovic A."/>
            <person name="Ireland A."/>
            <person name="Larimer J."/>
            <person name="McCowan C."/>
            <person name="Murphy C."/>
            <person name="Pearson M."/>
            <person name="Poon T.W."/>
            <person name="Priest M."/>
            <person name="Roberts A."/>
            <person name="Saif S."/>
            <person name="Shea T."/>
            <person name="Sisk P."/>
            <person name="Sykes S."/>
            <person name="Wortman J."/>
            <person name="Nusbaum C."/>
            <person name="Birren B."/>
        </authorList>
    </citation>
    <scope>NUCLEOTIDE SEQUENCE [LARGE SCALE GENOMIC DNA]</scope>
    <source>
        <strain evidence="5 6">ACS-093-V-SCH5</strain>
    </source>
</reference>
<dbReference type="HOGENOM" id="CLU_021095_1_2_11"/>
<keyword evidence="2" id="KW-0680">Restriction system</keyword>
<evidence type="ECO:0000259" key="4">
    <source>
        <dbReference type="Pfam" id="PF01420"/>
    </source>
</evidence>
<dbReference type="CDD" id="cd17249">
    <property type="entry name" value="RMtype1_S_EcoR124I-TRD2-CR2_like"/>
    <property type="match status" value="1"/>
</dbReference>
<dbReference type="Gene3D" id="1.10.287.1120">
    <property type="entry name" value="Bipartite methylase S protein"/>
    <property type="match status" value="1"/>
</dbReference>
<dbReference type="InterPro" id="IPR052021">
    <property type="entry name" value="Type-I_RS_S_subunit"/>
</dbReference>
<feature type="domain" description="Type I restriction modification DNA specificity" evidence="4">
    <location>
        <begin position="21"/>
        <end position="190"/>
    </location>
</feature>